<dbReference type="InterPro" id="IPR025315">
    <property type="entry name" value="DUF4220"/>
</dbReference>
<evidence type="ECO:0000313" key="5">
    <source>
        <dbReference type="Proteomes" id="UP000324897"/>
    </source>
</evidence>
<feature type="transmembrane region" description="Helical" evidence="2">
    <location>
        <begin position="165"/>
        <end position="184"/>
    </location>
</feature>
<keyword evidence="2" id="KW-0812">Transmembrane</keyword>
<dbReference type="OrthoDB" id="664478at2759"/>
<feature type="non-terminal residue" evidence="4">
    <location>
        <position position="1"/>
    </location>
</feature>
<keyword evidence="2" id="KW-0472">Membrane</keyword>
<accession>A0A5J9SNB5</accession>
<name>A0A5J9SNB5_9POAL</name>
<proteinExistence type="predicted"/>
<comment type="caution">
    <text evidence="4">The sequence shown here is derived from an EMBL/GenBank/DDBJ whole genome shotgun (WGS) entry which is preliminary data.</text>
</comment>
<feature type="transmembrane region" description="Helical" evidence="2">
    <location>
        <begin position="124"/>
        <end position="150"/>
    </location>
</feature>
<dbReference type="AlphaFoldDB" id="A0A5J9SNB5"/>
<dbReference type="Pfam" id="PF13968">
    <property type="entry name" value="DUF4220"/>
    <property type="match status" value="1"/>
</dbReference>
<organism evidence="4 5">
    <name type="scientific">Eragrostis curvula</name>
    <name type="common">weeping love grass</name>
    <dbReference type="NCBI Taxonomy" id="38414"/>
    <lineage>
        <taxon>Eukaryota</taxon>
        <taxon>Viridiplantae</taxon>
        <taxon>Streptophyta</taxon>
        <taxon>Embryophyta</taxon>
        <taxon>Tracheophyta</taxon>
        <taxon>Spermatophyta</taxon>
        <taxon>Magnoliopsida</taxon>
        <taxon>Liliopsida</taxon>
        <taxon>Poales</taxon>
        <taxon>Poaceae</taxon>
        <taxon>PACMAD clade</taxon>
        <taxon>Chloridoideae</taxon>
        <taxon>Eragrostideae</taxon>
        <taxon>Eragrostidinae</taxon>
        <taxon>Eragrostis</taxon>
    </lineage>
</organism>
<gene>
    <name evidence="4" type="ORF">EJB05_54156</name>
</gene>
<sequence>MVQLKEDDELRAAAVPRLIVTGERNQDVKKSHMGYRVKSSTLQDEDRRLVTLDQCLRRRFAGYRLAEAGSTWALRFVTDGLLGPEDDHVRVFRVIAGELSFARDFYYSPLPVASLGTVAAALHFFISFPILVMFCILILPLLVFLFWIVIVDGTHFLSGGDFETFWLVVLSLVLTMVNAGYEIWEMVASVRSNWTKISIIGHYVRWRNRHKPVVIVHKEVKAAILSTFRSSGGQLSDGAAAVRRRCRAFRHDITWACHGGEVTTTTHLILVPFFSKGFFFLPHSVAEGRQHPCCRKLVSLLYLVAEAPDLLPDNSAWTKRRYEKVKKKADELWLTLRWRSHGVPPEAGAYELQVEAFSRETSSHELLNKGSKLGKQLVEEAERPRDGDAAETREDAVW</sequence>
<evidence type="ECO:0000313" key="4">
    <source>
        <dbReference type="EMBL" id="TVU00419.1"/>
    </source>
</evidence>
<dbReference type="Gramene" id="TVU00419">
    <property type="protein sequence ID" value="TVU00419"/>
    <property type="gene ID" value="EJB05_54156"/>
</dbReference>
<feature type="compositionally biased region" description="Basic and acidic residues" evidence="1">
    <location>
        <begin position="377"/>
        <end position="398"/>
    </location>
</feature>
<evidence type="ECO:0000256" key="2">
    <source>
        <dbReference type="SAM" id="Phobius"/>
    </source>
</evidence>
<feature type="domain" description="DUF4220" evidence="3">
    <location>
        <begin position="47"/>
        <end position="211"/>
    </location>
</feature>
<dbReference type="Proteomes" id="UP000324897">
    <property type="component" value="Unassembled WGS sequence"/>
</dbReference>
<keyword evidence="2" id="KW-1133">Transmembrane helix</keyword>
<reference evidence="4 5" key="1">
    <citation type="journal article" date="2019" name="Sci. Rep.">
        <title>A high-quality genome of Eragrostis curvula grass provides insights into Poaceae evolution and supports new strategies to enhance forage quality.</title>
        <authorList>
            <person name="Carballo J."/>
            <person name="Santos B.A.C.M."/>
            <person name="Zappacosta D."/>
            <person name="Garbus I."/>
            <person name="Selva J.P."/>
            <person name="Gallo C.A."/>
            <person name="Diaz A."/>
            <person name="Albertini E."/>
            <person name="Caccamo M."/>
            <person name="Echenique V."/>
        </authorList>
    </citation>
    <scope>NUCLEOTIDE SEQUENCE [LARGE SCALE GENOMIC DNA]</scope>
    <source>
        <strain evidence="5">cv. Victoria</strain>
        <tissue evidence="4">Leaf</tissue>
    </source>
</reference>
<evidence type="ECO:0000256" key="1">
    <source>
        <dbReference type="SAM" id="MobiDB-lite"/>
    </source>
</evidence>
<protein>
    <recommendedName>
        <fullName evidence="3">DUF4220 domain-containing protein</fullName>
    </recommendedName>
</protein>
<keyword evidence="5" id="KW-1185">Reference proteome</keyword>
<dbReference type="PANTHER" id="PTHR31325">
    <property type="entry name" value="OS01G0798800 PROTEIN-RELATED"/>
    <property type="match status" value="1"/>
</dbReference>
<evidence type="ECO:0000259" key="3">
    <source>
        <dbReference type="Pfam" id="PF13968"/>
    </source>
</evidence>
<dbReference type="EMBL" id="RWGY01000592">
    <property type="protein sequence ID" value="TVU00419.1"/>
    <property type="molecule type" value="Genomic_DNA"/>
</dbReference>
<feature type="region of interest" description="Disordered" evidence="1">
    <location>
        <begin position="363"/>
        <end position="398"/>
    </location>
</feature>